<dbReference type="PROSITE" id="PS00517">
    <property type="entry name" value="RNASE_3_1"/>
    <property type="match status" value="1"/>
</dbReference>
<dbReference type="Proteomes" id="UP000184203">
    <property type="component" value="Unassembled WGS sequence"/>
</dbReference>
<dbReference type="SUPFAM" id="SSF110857">
    <property type="entry name" value="Gamma-glutamyl cyclotransferase-like"/>
    <property type="match status" value="1"/>
</dbReference>
<reference evidence="5" key="2">
    <citation type="submission" date="2016-11" db="EMBL/GenBank/DDBJ databases">
        <authorList>
            <person name="Varghese N."/>
            <person name="Submissions S."/>
        </authorList>
    </citation>
    <scope>NUCLEOTIDE SEQUENCE [LARGE SCALE GENOMIC DNA]</scope>
    <source>
        <strain evidence="5">DX253</strain>
    </source>
</reference>
<dbReference type="EMBL" id="FRAN01000008">
    <property type="protein sequence ID" value="SHL57178.1"/>
    <property type="molecule type" value="Genomic_DNA"/>
</dbReference>
<dbReference type="GO" id="GO:0016740">
    <property type="term" value="F:transferase activity"/>
    <property type="evidence" value="ECO:0007669"/>
    <property type="project" value="UniProtKB-KW"/>
</dbReference>
<dbReference type="OrthoDB" id="198684at2157"/>
<dbReference type="AlphaFoldDB" id="E7QXR4"/>
<dbReference type="GO" id="GO:0004525">
    <property type="term" value="F:ribonuclease III activity"/>
    <property type="evidence" value="ECO:0007669"/>
    <property type="project" value="InterPro"/>
</dbReference>
<dbReference type="Proteomes" id="UP000003751">
    <property type="component" value="Unassembled WGS sequence"/>
</dbReference>
<dbReference type="CDD" id="cd06661">
    <property type="entry name" value="GGCT_like"/>
    <property type="match status" value="1"/>
</dbReference>
<sequence length="131" mass="14295">MLVFVYGTLTDPERVASVVETFEFVGDATLVGLHRVDGRYPTLAPGGHTEGRLLETPDMGALDSYEGVERGLYSRVPIPGDGTSEDEIAVYVGDPTKLDATESISWPGDGPLESRIYQYIENGMVRVRTND</sequence>
<dbReference type="GO" id="GO:0006396">
    <property type="term" value="P:RNA processing"/>
    <property type="evidence" value="ECO:0007669"/>
    <property type="project" value="InterPro"/>
</dbReference>
<dbReference type="RefSeq" id="WP_007982189.1">
    <property type="nucleotide sequence ID" value="NZ_AEMG01000022.1"/>
</dbReference>
<organism evidence="2 4">
    <name type="scientific">Haladaptatus paucihalophilus DX253</name>
    <dbReference type="NCBI Taxonomy" id="797209"/>
    <lineage>
        <taxon>Archaea</taxon>
        <taxon>Methanobacteriati</taxon>
        <taxon>Methanobacteriota</taxon>
        <taxon>Stenosarchaea group</taxon>
        <taxon>Halobacteria</taxon>
        <taxon>Halobacteriales</taxon>
        <taxon>Haladaptataceae</taxon>
        <taxon>Haladaptatus</taxon>
    </lineage>
</organism>
<dbReference type="InterPro" id="IPR000999">
    <property type="entry name" value="RNase_III_dom"/>
</dbReference>
<dbReference type="eggNOG" id="arCOG05099">
    <property type="taxonomic scope" value="Archaea"/>
</dbReference>
<keyword evidence="5" id="KW-1185">Reference proteome</keyword>
<keyword evidence="3" id="KW-0808">Transferase</keyword>
<dbReference type="Pfam" id="PF06094">
    <property type="entry name" value="GGACT"/>
    <property type="match status" value="1"/>
</dbReference>
<gene>
    <name evidence="3" type="ORF">SAMN05444342_4156</name>
    <name evidence="2" type="ORF">ZOD2009_18015</name>
</gene>
<evidence type="ECO:0000259" key="1">
    <source>
        <dbReference type="PROSITE" id="PS00517"/>
    </source>
</evidence>
<reference evidence="3" key="3">
    <citation type="submission" date="2016-11" db="EMBL/GenBank/DDBJ databases">
        <authorList>
            <person name="Jaros S."/>
            <person name="Januszkiewicz K."/>
            <person name="Wedrychowicz H."/>
        </authorList>
    </citation>
    <scope>NUCLEOTIDE SEQUENCE [LARGE SCALE GENOMIC DNA]</scope>
    <source>
        <strain evidence="3">DX253</strain>
    </source>
</reference>
<evidence type="ECO:0000313" key="2">
    <source>
        <dbReference type="EMBL" id="EFW90615.1"/>
    </source>
</evidence>
<protein>
    <submittedName>
        <fullName evidence="2">AIG2 family protein</fullName>
    </submittedName>
    <submittedName>
        <fullName evidence="3">Gamma-glutamyl cyclotransferase, AIG2-like</fullName>
    </submittedName>
</protein>
<proteinExistence type="predicted"/>
<dbReference type="EMBL" id="AEMG01000022">
    <property type="protein sequence ID" value="EFW90615.1"/>
    <property type="molecule type" value="Genomic_DNA"/>
</dbReference>
<dbReference type="InterPro" id="IPR013024">
    <property type="entry name" value="GGCT-like"/>
</dbReference>
<name>E7QXR4_HALPU</name>
<dbReference type="PATRIC" id="fig|797209.4.peg.3526"/>
<dbReference type="InterPro" id="IPR036568">
    <property type="entry name" value="GGCT-like_sf"/>
</dbReference>
<accession>E7QXR4</accession>
<evidence type="ECO:0000313" key="4">
    <source>
        <dbReference type="Proteomes" id="UP000003751"/>
    </source>
</evidence>
<dbReference type="InterPro" id="IPR009288">
    <property type="entry name" value="AIG2-like_dom"/>
</dbReference>
<evidence type="ECO:0000313" key="5">
    <source>
        <dbReference type="Proteomes" id="UP000184203"/>
    </source>
</evidence>
<evidence type="ECO:0000313" key="3">
    <source>
        <dbReference type="EMBL" id="SHL57178.1"/>
    </source>
</evidence>
<reference evidence="2 4" key="1">
    <citation type="journal article" date="2014" name="ISME J.">
        <title>Trehalose/2-sulfotrehalose biosynthesis and glycine-betaine uptake are widely spread mechanisms for osmoadaptation in the Halobacteriales.</title>
        <authorList>
            <person name="Youssef N.H."/>
            <person name="Savage-Ashlock K.N."/>
            <person name="McCully A.L."/>
            <person name="Luedtke B."/>
            <person name="Shaw E.I."/>
            <person name="Hoff W.D."/>
            <person name="Elshahed M.S."/>
        </authorList>
    </citation>
    <scope>NUCLEOTIDE SEQUENCE [LARGE SCALE GENOMIC DNA]</scope>
    <source>
        <strain evidence="2 4">DX253</strain>
    </source>
</reference>
<dbReference type="Gene3D" id="3.10.490.10">
    <property type="entry name" value="Gamma-glutamyl cyclotransferase-like"/>
    <property type="match status" value="1"/>
</dbReference>
<feature type="domain" description="RNase III" evidence="1">
    <location>
        <begin position="20"/>
        <end position="28"/>
    </location>
</feature>